<sequence length="220" mass="23991">MSDPAVSGARGVLERITAWSPYFRVGTGPVDAGWRPTSELRDAATRDALVRAMSKRMNTAEPRVAASTLFFGFVARLWSVAVGTVTTSGRCVRLDPDKLLWRDDSGLQLHIVTPEFGSDPATEVLDTQIEPLIDAWRDVVAPGALWGNTASALIGARRVIGDEARPLVDALLQDPRLVHTIDRSTGRRRSCCLYYRTPSGGVCSDCVFPAPPRHIPKEIP</sequence>
<keyword evidence="2" id="KW-0547">Nucleotide-binding</keyword>
<organism evidence="2 3">
    <name type="scientific">Rhodococcus rhodochrous J45</name>
    <dbReference type="NCBI Taxonomy" id="935266"/>
    <lineage>
        <taxon>Bacteria</taxon>
        <taxon>Bacillati</taxon>
        <taxon>Actinomycetota</taxon>
        <taxon>Actinomycetes</taxon>
        <taxon>Mycobacteriales</taxon>
        <taxon>Nocardiaceae</taxon>
        <taxon>Rhodococcus</taxon>
    </lineage>
</organism>
<dbReference type="EMBL" id="VLJT01000028">
    <property type="protein sequence ID" value="TWH15832.1"/>
    <property type="molecule type" value="Genomic_DNA"/>
</dbReference>
<protein>
    <submittedName>
        <fullName evidence="2">Iron complex transport system ATP-binding protein</fullName>
    </submittedName>
</protein>
<keyword evidence="2" id="KW-0067">ATP-binding</keyword>
<dbReference type="AlphaFoldDB" id="A0A562E1F2"/>
<gene>
    <name evidence="2" type="ORF">L618_000300004060</name>
</gene>
<proteinExistence type="predicted"/>
<comment type="caution">
    <text evidence="2">The sequence shown here is derived from an EMBL/GenBank/DDBJ whole genome shotgun (WGS) entry which is preliminary data.</text>
</comment>
<dbReference type="RefSeq" id="WP_145692372.1">
    <property type="nucleotide sequence ID" value="NZ_VLJT01000028.1"/>
</dbReference>
<evidence type="ECO:0000259" key="1">
    <source>
        <dbReference type="Pfam" id="PF11575"/>
    </source>
</evidence>
<dbReference type="Proteomes" id="UP000317573">
    <property type="component" value="Unassembled WGS sequence"/>
</dbReference>
<accession>A0A562E1F2</accession>
<dbReference type="GO" id="GO:0005524">
    <property type="term" value="F:ATP binding"/>
    <property type="evidence" value="ECO:0007669"/>
    <property type="project" value="UniProtKB-KW"/>
</dbReference>
<evidence type="ECO:0000313" key="2">
    <source>
        <dbReference type="EMBL" id="TWH15832.1"/>
    </source>
</evidence>
<dbReference type="GO" id="GO:0051537">
    <property type="term" value="F:2 iron, 2 sulfur cluster binding"/>
    <property type="evidence" value="ECO:0007669"/>
    <property type="project" value="InterPro"/>
</dbReference>
<dbReference type="InterPro" id="IPR024726">
    <property type="entry name" value="FhuF_C"/>
</dbReference>
<evidence type="ECO:0000313" key="3">
    <source>
        <dbReference type="Proteomes" id="UP000317573"/>
    </source>
</evidence>
<name>A0A562E1F2_RHORH</name>
<feature type="domain" description="Ferric siderophore reductase C-terminal" evidence="1">
    <location>
        <begin position="188"/>
        <end position="207"/>
    </location>
</feature>
<dbReference type="Pfam" id="PF11575">
    <property type="entry name" value="FhuF_C"/>
    <property type="match status" value="1"/>
</dbReference>
<reference evidence="2 3" key="1">
    <citation type="submission" date="2019-07" db="EMBL/GenBank/DDBJ databases">
        <title>Genome sequencing of lignin-degrading bacterial isolates.</title>
        <authorList>
            <person name="Gladden J."/>
        </authorList>
    </citation>
    <scope>NUCLEOTIDE SEQUENCE [LARGE SCALE GENOMIC DNA]</scope>
    <source>
        <strain evidence="2 3">J45</strain>
    </source>
</reference>